<accession>A0A8T8LRB7</accession>
<name>A0A8T8LRB7_PSESX</name>
<evidence type="ECO:0000256" key="1">
    <source>
        <dbReference type="SAM" id="MobiDB-lite"/>
    </source>
</evidence>
<protein>
    <submittedName>
        <fullName evidence="2">Uncharacterized protein</fullName>
    </submittedName>
</protein>
<dbReference type="Proteomes" id="UP000005924">
    <property type="component" value="Chromosome"/>
</dbReference>
<gene>
    <name evidence="2" type="ORF">PSYCIT7_013640</name>
</gene>
<evidence type="ECO:0000313" key="3">
    <source>
        <dbReference type="Proteomes" id="UP000005924"/>
    </source>
</evidence>
<reference evidence="2" key="1">
    <citation type="journal article" date="2011" name="PLoS Pathog.">
        <title>Dynamic evolution of pathogenicity revealed by sequencing and comparative genomics of 19 Pseudomonas syringae isolates.</title>
        <authorList>
            <person name="Baltrus D.A."/>
            <person name="Nishimura M.T."/>
            <person name="Romanchuk A."/>
            <person name="Chang J.H."/>
            <person name="Mukhtar M.S."/>
            <person name="Cherkis K."/>
            <person name="Roach J."/>
            <person name="Grant S.R."/>
            <person name="Jones C.D."/>
            <person name="Dangl J.L."/>
        </authorList>
    </citation>
    <scope>NUCLEOTIDE SEQUENCE</scope>
    <source>
        <strain evidence="2">Cit 7</strain>
    </source>
</reference>
<feature type="compositionally biased region" description="Pro residues" evidence="1">
    <location>
        <begin position="103"/>
        <end position="113"/>
    </location>
</feature>
<dbReference type="RefSeq" id="WP_003370671.1">
    <property type="nucleotide sequence ID" value="NZ_CP073636.1"/>
</dbReference>
<feature type="compositionally biased region" description="Polar residues" evidence="1">
    <location>
        <begin position="123"/>
        <end position="138"/>
    </location>
</feature>
<reference evidence="2" key="2">
    <citation type="submission" date="2021-04" db="EMBL/GenBank/DDBJ databases">
        <title>A complete genome sequence for Pseudomonas syringae Cit7.</title>
        <authorList>
            <person name="Baltrus D.A."/>
        </authorList>
    </citation>
    <scope>NUCLEOTIDE SEQUENCE</scope>
    <source>
        <strain evidence="2">Cit 7</strain>
    </source>
</reference>
<proteinExistence type="predicted"/>
<dbReference type="AlphaFoldDB" id="A0A8T8LRB7"/>
<feature type="region of interest" description="Disordered" evidence="1">
    <location>
        <begin position="92"/>
        <end position="138"/>
    </location>
</feature>
<evidence type="ECO:0000313" key="2">
    <source>
        <dbReference type="EMBL" id="QUP63882.1"/>
    </source>
</evidence>
<organism evidence="2 3">
    <name type="scientific">Pseudomonas syringae Cit 7</name>
    <dbReference type="NCBI Taxonomy" id="629264"/>
    <lineage>
        <taxon>Bacteria</taxon>
        <taxon>Pseudomonadati</taxon>
        <taxon>Pseudomonadota</taxon>
        <taxon>Gammaproteobacteria</taxon>
        <taxon>Pseudomonadales</taxon>
        <taxon>Pseudomonadaceae</taxon>
        <taxon>Pseudomonas</taxon>
        <taxon>Pseudomonas syringae</taxon>
    </lineage>
</organism>
<dbReference type="EMBL" id="CP073636">
    <property type="protein sequence ID" value="QUP63882.1"/>
    <property type="molecule type" value="Genomic_DNA"/>
</dbReference>
<sequence length="138" mass="14775">MSDVLIKPLRAYEDRGIIRDTDNEPYAAPVWLAKELEQLKLCNIVGEAGAALTSDSSDHSALTIAKKGQRWIVIDAEGAQVGDFIGKKEEAEGELAKLSAPTTPDPVVNPEPDAPIEGPPVQGDNSIPGTEQHQPPQE</sequence>